<dbReference type="FunFam" id="3.40.50.720:FF:000003">
    <property type="entry name" value="S-(hydroxymethyl)glutathione dehydrogenase"/>
    <property type="match status" value="1"/>
</dbReference>
<keyword evidence="3 6" id="KW-0862">Zinc</keyword>
<dbReference type="InterPro" id="IPR013149">
    <property type="entry name" value="ADH-like_C"/>
</dbReference>
<dbReference type="AlphaFoldDB" id="A0AAJ0JPP3"/>
<dbReference type="PROSITE" id="PS00059">
    <property type="entry name" value="ADH_ZINC"/>
    <property type="match status" value="1"/>
</dbReference>
<dbReference type="GO" id="GO:0008270">
    <property type="term" value="F:zinc ion binding"/>
    <property type="evidence" value="ECO:0007669"/>
    <property type="project" value="InterPro"/>
</dbReference>
<evidence type="ECO:0000256" key="3">
    <source>
        <dbReference type="ARBA" id="ARBA00022833"/>
    </source>
</evidence>
<keyword evidence="2 6" id="KW-0479">Metal-binding</keyword>
<dbReference type="RefSeq" id="WP_046099758.1">
    <property type="nucleotide sequence ID" value="NZ_BKAP01000031.1"/>
</dbReference>
<comment type="cofactor">
    <cofactor evidence="1 6">
        <name>Zn(2+)</name>
        <dbReference type="ChEBI" id="CHEBI:29105"/>
    </cofactor>
</comment>
<evidence type="ECO:0000313" key="8">
    <source>
        <dbReference type="EMBL" id="KKB25521.1"/>
    </source>
</evidence>
<keyword evidence="5" id="KW-0520">NAD</keyword>
<dbReference type="PANTHER" id="PTHR43880:SF12">
    <property type="entry name" value="ALCOHOL DEHYDROGENASE CLASS-3"/>
    <property type="match status" value="1"/>
</dbReference>
<evidence type="ECO:0000256" key="2">
    <source>
        <dbReference type="ARBA" id="ARBA00022723"/>
    </source>
</evidence>
<feature type="domain" description="Enoyl reductase (ER)" evidence="7">
    <location>
        <begin position="12"/>
        <end position="361"/>
    </location>
</feature>
<keyword evidence="4" id="KW-0560">Oxidoreductase</keyword>
<dbReference type="InterPro" id="IPR036291">
    <property type="entry name" value="NAD(P)-bd_dom_sf"/>
</dbReference>
<dbReference type="InterPro" id="IPR020843">
    <property type="entry name" value="ER"/>
</dbReference>
<dbReference type="Gene3D" id="3.40.50.720">
    <property type="entry name" value="NAD(P)-binding Rossmann-like Domain"/>
    <property type="match status" value="1"/>
</dbReference>
<dbReference type="Pfam" id="PF00107">
    <property type="entry name" value="ADH_zinc_N"/>
    <property type="match status" value="1"/>
</dbReference>
<evidence type="ECO:0000259" key="7">
    <source>
        <dbReference type="SMART" id="SM00829"/>
    </source>
</evidence>
<dbReference type="GO" id="GO:0005829">
    <property type="term" value="C:cytosol"/>
    <property type="evidence" value="ECO:0007669"/>
    <property type="project" value="TreeGrafter"/>
</dbReference>
<reference evidence="8 9" key="1">
    <citation type="submission" date="2015-03" db="EMBL/GenBank/DDBJ databases">
        <title>Draft Genome Sequence of S. carnosus subsp. utilis LTH 7013, Isolated from South Tirolean Ham.</title>
        <authorList>
            <person name="Mueller A."/>
            <person name="Huptas C."/>
            <person name="Wenning M."/>
            <person name="Weiss A."/>
            <person name="Schmidt H."/>
        </authorList>
    </citation>
    <scope>NUCLEOTIDE SEQUENCE [LARGE SCALE GENOMIC DNA]</scope>
    <source>
        <strain evidence="8 9">LTH7013</strain>
    </source>
</reference>
<sequence length="369" mass="39342">MKTEAMLTTKTNTFEKTKLELNEIQDDEILVKIVASGVCHTDATVINDEMPTPKPVVLGHEGAGIVEKVGSHVKTLQSGDHVVLSFSYCGHCDNCLEGKSGACENMTQLNFSGKNEDGETPIHSENGEAISQFFGQSSFAQYAVVKETNAVKVPNDVDLRYIAPLGCGFMTGSGTVLNALNPRAGSSIAIFGTGAVGLSAIMAAKVAGCTTIIAVDIHDSRLELAKEVGATHVINSKNVVADEKIKDITGKGVRYAVETTGVPEVVLSSIRSLSVSGECATVGVGSKELSINITEEIMVPGKTLRGVIEGNSNPHIMIPKLVEFFKQGIFPIDKLIKFYNFDSISKAFEDSKNGQTIKPVLVIDETYEA</sequence>
<proteinExistence type="inferred from homology"/>
<dbReference type="Proteomes" id="UP000033530">
    <property type="component" value="Unassembled WGS sequence"/>
</dbReference>
<organism evidence="8 9">
    <name type="scientific">Staphylococcus carnosus</name>
    <dbReference type="NCBI Taxonomy" id="1281"/>
    <lineage>
        <taxon>Bacteria</taxon>
        <taxon>Bacillati</taxon>
        <taxon>Bacillota</taxon>
        <taxon>Bacilli</taxon>
        <taxon>Bacillales</taxon>
        <taxon>Staphylococcaceae</taxon>
        <taxon>Staphylococcus</taxon>
    </lineage>
</organism>
<accession>A0AAJ0JPP3</accession>
<dbReference type="SMART" id="SM00829">
    <property type="entry name" value="PKS_ER"/>
    <property type="match status" value="1"/>
</dbReference>
<dbReference type="GO" id="GO:0051903">
    <property type="term" value="F:S-(hydroxymethyl)glutathione dehydrogenase [NAD(P)+] activity"/>
    <property type="evidence" value="ECO:0007669"/>
    <property type="project" value="TreeGrafter"/>
</dbReference>
<evidence type="ECO:0000256" key="4">
    <source>
        <dbReference type="ARBA" id="ARBA00023002"/>
    </source>
</evidence>
<comment type="similarity">
    <text evidence="6">Belongs to the zinc-containing alcohol dehydrogenase family.</text>
</comment>
<dbReference type="CDD" id="cd08278">
    <property type="entry name" value="benzyl_alcohol_DH"/>
    <property type="match status" value="1"/>
</dbReference>
<gene>
    <name evidence="8" type="ORF">VV61_05290</name>
</gene>
<dbReference type="PANTHER" id="PTHR43880">
    <property type="entry name" value="ALCOHOL DEHYDROGENASE"/>
    <property type="match status" value="1"/>
</dbReference>
<evidence type="ECO:0000256" key="5">
    <source>
        <dbReference type="ARBA" id="ARBA00023027"/>
    </source>
</evidence>
<comment type="caution">
    <text evidence="8">The sequence shown here is derived from an EMBL/GenBank/DDBJ whole genome shotgun (WGS) entry which is preliminary data.</text>
</comment>
<protein>
    <submittedName>
        <fullName evidence="8">Aryl-alcohol dehydrogenase</fullName>
    </submittedName>
</protein>
<evidence type="ECO:0000256" key="1">
    <source>
        <dbReference type="ARBA" id="ARBA00001947"/>
    </source>
</evidence>
<dbReference type="SUPFAM" id="SSF50129">
    <property type="entry name" value="GroES-like"/>
    <property type="match status" value="1"/>
</dbReference>
<dbReference type="Pfam" id="PF08240">
    <property type="entry name" value="ADH_N"/>
    <property type="match status" value="1"/>
</dbReference>
<dbReference type="EMBL" id="LAIU01000003">
    <property type="protein sequence ID" value="KKB25521.1"/>
    <property type="molecule type" value="Genomic_DNA"/>
</dbReference>
<dbReference type="InterPro" id="IPR002328">
    <property type="entry name" value="ADH_Zn_CS"/>
</dbReference>
<dbReference type="GO" id="GO:0046294">
    <property type="term" value="P:formaldehyde catabolic process"/>
    <property type="evidence" value="ECO:0007669"/>
    <property type="project" value="TreeGrafter"/>
</dbReference>
<evidence type="ECO:0000313" key="9">
    <source>
        <dbReference type="Proteomes" id="UP000033530"/>
    </source>
</evidence>
<name>A0AAJ0JPP3_STACA</name>
<dbReference type="InterPro" id="IPR011032">
    <property type="entry name" value="GroES-like_sf"/>
</dbReference>
<dbReference type="Gene3D" id="3.90.180.10">
    <property type="entry name" value="Medium-chain alcohol dehydrogenases, catalytic domain"/>
    <property type="match status" value="1"/>
</dbReference>
<evidence type="ECO:0000256" key="6">
    <source>
        <dbReference type="RuleBase" id="RU361277"/>
    </source>
</evidence>
<dbReference type="InterPro" id="IPR013154">
    <property type="entry name" value="ADH-like_N"/>
</dbReference>
<dbReference type="SUPFAM" id="SSF51735">
    <property type="entry name" value="NAD(P)-binding Rossmann-fold domains"/>
    <property type="match status" value="1"/>
</dbReference>